<evidence type="ECO:0008006" key="4">
    <source>
        <dbReference type="Google" id="ProtNLM"/>
    </source>
</evidence>
<accession>A0AAD3TUL0</accession>
<comment type="caution">
    <text evidence="2">The sequence shown here is derived from an EMBL/GenBank/DDBJ whole genome shotgun (WGS) entry which is preliminary data.</text>
</comment>
<protein>
    <recommendedName>
        <fullName evidence="4">NAD(P)-binding protein</fullName>
    </recommendedName>
</protein>
<dbReference type="InterPro" id="IPR036291">
    <property type="entry name" value="NAD(P)-bd_dom_sf"/>
</dbReference>
<evidence type="ECO:0000313" key="3">
    <source>
        <dbReference type="Proteomes" id="UP001222932"/>
    </source>
</evidence>
<keyword evidence="1" id="KW-0560">Oxidoreductase</keyword>
<dbReference type="GO" id="GO:0016491">
    <property type="term" value="F:oxidoreductase activity"/>
    <property type="evidence" value="ECO:0007669"/>
    <property type="project" value="UniProtKB-KW"/>
</dbReference>
<sequence length="309" mass="32406">MSFDVAAAVASAHLTTPKTAVLVGATTGIGAATARTFSSVGVARIIVVGRDAERGEQVLAACRAAAAGADGIQGDLGTRFVPADLSTRAGALLCARDLATESPIHYLIMCQNGVPRIPLQLNEDGDVSSFAVQALSRFLLPQALISAGALPPDAVVISVANVGKTLAGLSVDDLSLKSMSARTNLGAWMAQSARDSCVLDGFITEQIARYPSIKWFHVFPGLVASERFQYDAFPFPMNWLIRPLMYTPMAKSTQSLANLVVYIALEPDKTAEAAGNFVGPSMNALKPGAWASDPANRAALWTKLEAMAA</sequence>
<dbReference type="InterPro" id="IPR052228">
    <property type="entry name" value="Sec_Metab_Biosynth_Oxidored"/>
</dbReference>
<dbReference type="PANTHER" id="PTHR47534">
    <property type="entry name" value="YALI0E05731P"/>
    <property type="match status" value="1"/>
</dbReference>
<reference evidence="2" key="2">
    <citation type="submission" date="2023-06" db="EMBL/GenBank/DDBJ databases">
        <authorList>
            <person name="Kobayashi Y."/>
            <person name="Kayamori A."/>
            <person name="Aoki K."/>
            <person name="Shiwa Y."/>
            <person name="Fujita N."/>
            <person name="Sugita T."/>
            <person name="Iwasaki W."/>
            <person name="Tanaka N."/>
            <person name="Takashima M."/>
        </authorList>
    </citation>
    <scope>NUCLEOTIDE SEQUENCE</scope>
    <source>
        <strain evidence="2">HIS016</strain>
    </source>
</reference>
<dbReference type="PANTHER" id="PTHR47534:SF3">
    <property type="entry name" value="ALCOHOL DEHYDROGENASE-LIKE C-TERMINAL DOMAIN-CONTAINING PROTEIN"/>
    <property type="match status" value="1"/>
</dbReference>
<name>A0AAD3TUL0_9TREE</name>
<organism evidence="2 3">
    <name type="scientific">Cutaneotrichosporon spelunceum</name>
    <dbReference type="NCBI Taxonomy" id="1672016"/>
    <lineage>
        <taxon>Eukaryota</taxon>
        <taxon>Fungi</taxon>
        <taxon>Dikarya</taxon>
        <taxon>Basidiomycota</taxon>
        <taxon>Agaricomycotina</taxon>
        <taxon>Tremellomycetes</taxon>
        <taxon>Trichosporonales</taxon>
        <taxon>Trichosporonaceae</taxon>
        <taxon>Cutaneotrichosporon</taxon>
    </lineage>
</organism>
<dbReference type="Gene3D" id="3.40.50.720">
    <property type="entry name" value="NAD(P)-binding Rossmann-like Domain"/>
    <property type="match status" value="1"/>
</dbReference>
<dbReference type="EMBL" id="BTCM01000003">
    <property type="protein sequence ID" value="GMK57163.1"/>
    <property type="molecule type" value="Genomic_DNA"/>
</dbReference>
<evidence type="ECO:0000256" key="1">
    <source>
        <dbReference type="ARBA" id="ARBA00023002"/>
    </source>
</evidence>
<dbReference type="SUPFAM" id="SSF51735">
    <property type="entry name" value="NAD(P)-binding Rossmann-fold domains"/>
    <property type="match status" value="1"/>
</dbReference>
<keyword evidence="3" id="KW-1185">Reference proteome</keyword>
<dbReference type="Proteomes" id="UP001222932">
    <property type="component" value="Unassembled WGS sequence"/>
</dbReference>
<gene>
    <name evidence="2" type="ORF">CspeluHIS016_0310030</name>
</gene>
<evidence type="ECO:0000313" key="2">
    <source>
        <dbReference type="EMBL" id="GMK57163.1"/>
    </source>
</evidence>
<dbReference type="AlphaFoldDB" id="A0AAD3TUL0"/>
<reference evidence="2" key="1">
    <citation type="journal article" date="2023" name="BMC Genomics">
        <title>Chromosome-level genome assemblies of Cutaneotrichosporon spp. (Trichosporonales, Basidiomycota) reveal imbalanced evolution between nucleotide sequences and chromosome synteny.</title>
        <authorList>
            <person name="Kobayashi Y."/>
            <person name="Kayamori A."/>
            <person name="Aoki K."/>
            <person name="Shiwa Y."/>
            <person name="Matsutani M."/>
            <person name="Fujita N."/>
            <person name="Sugita T."/>
            <person name="Iwasaki W."/>
            <person name="Tanaka N."/>
            <person name="Takashima M."/>
        </authorList>
    </citation>
    <scope>NUCLEOTIDE SEQUENCE</scope>
    <source>
        <strain evidence="2">HIS016</strain>
    </source>
</reference>
<dbReference type="Pfam" id="PF00106">
    <property type="entry name" value="adh_short"/>
    <property type="match status" value="1"/>
</dbReference>
<dbReference type="InterPro" id="IPR002347">
    <property type="entry name" value="SDR_fam"/>
</dbReference>
<proteinExistence type="predicted"/>